<dbReference type="RefSeq" id="WP_185143662.1">
    <property type="nucleotide sequence ID" value="NZ_JACJVP010000025.1"/>
</dbReference>
<dbReference type="EMBL" id="JACJVP010000025">
    <property type="protein sequence ID" value="MBB6672193.1"/>
    <property type="molecule type" value="Genomic_DNA"/>
</dbReference>
<dbReference type="InterPro" id="IPR009959">
    <property type="entry name" value="Cyclase_SnoaL-like"/>
</dbReference>
<dbReference type="PANTHER" id="PTHR38436:SF1">
    <property type="entry name" value="ESTER CYCLASE"/>
    <property type="match status" value="1"/>
</dbReference>
<protein>
    <submittedName>
        <fullName evidence="1">Ester cyclase</fullName>
    </submittedName>
</protein>
<dbReference type="SUPFAM" id="SSF54427">
    <property type="entry name" value="NTF2-like"/>
    <property type="match status" value="1"/>
</dbReference>
<sequence length="135" mass="15664">MKTTVQQNIETVTAFIEAFWNRSDFDCVDDFLSADYQEHSYQSKEGLKQFAGKILEAFPDKRYSVEEIIAQEEKVLVRMTVKGTHQGVFFGHAPTGNPIDVTLYRQYRVEDGKIAEHRGWIDMITLWSQIKRDIA</sequence>
<accession>A0A7X0RRM2</accession>
<dbReference type="AlphaFoldDB" id="A0A7X0RRM2"/>
<reference evidence="1 2" key="1">
    <citation type="submission" date="2020-08" db="EMBL/GenBank/DDBJ databases">
        <title>Cohnella phylogeny.</title>
        <authorList>
            <person name="Dunlap C."/>
        </authorList>
    </citation>
    <scope>NUCLEOTIDE SEQUENCE [LARGE SCALE GENOMIC DNA]</scope>
    <source>
        <strain evidence="1 2">DSM 28246</strain>
    </source>
</reference>
<keyword evidence="2" id="KW-1185">Reference proteome</keyword>
<dbReference type="Pfam" id="PF07366">
    <property type="entry name" value="SnoaL"/>
    <property type="match status" value="1"/>
</dbReference>
<evidence type="ECO:0000313" key="1">
    <source>
        <dbReference type="EMBL" id="MBB6672193.1"/>
    </source>
</evidence>
<dbReference type="GO" id="GO:0030638">
    <property type="term" value="P:polyketide metabolic process"/>
    <property type="evidence" value="ECO:0007669"/>
    <property type="project" value="InterPro"/>
</dbReference>
<comment type="caution">
    <text evidence="1">The sequence shown here is derived from an EMBL/GenBank/DDBJ whole genome shotgun (WGS) entry which is preliminary data.</text>
</comment>
<organism evidence="1 2">
    <name type="scientific">Cohnella nanjingensis</name>
    <dbReference type="NCBI Taxonomy" id="1387779"/>
    <lineage>
        <taxon>Bacteria</taxon>
        <taxon>Bacillati</taxon>
        <taxon>Bacillota</taxon>
        <taxon>Bacilli</taxon>
        <taxon>Bacillales</taxon>
        <taxon>Paenibacillaceae</taxon>
        <taxon>Cohnella</taxon>
    </lineage>
</organism>
<evidence type="ECO:0000313" key="2">
    <source>
        <dbReference type="Proteomes" id="UP000547209"/>
    </source>
</evidence>
<proteinExistence type="predicted"/>
<dbReference type="InterPro" id="IPR032710">
    <property type="entry name" value="NTF2-like_dom_sf"/>
</dbReference>
<dbReference type="Gene3D" id="3.10.450.50">
    <property type="match status" value="1"/>
</dbReference>
<name>A0A7X0RRM2_9BACL</name>
<gene>
    <name evidence="1" type="ORF">H7C19_16050</name>
</gene>
<dbReference type="PANTHER" id="PTHR38436">
    <property type="entry name" value="POLYKETIDE CYCLASE SNOAL-LIKE DOMAIN"/>
    <property type="match status" value="1"/>
</dbReference>
<dbReference type="Proteomes" id="UP000547209">
    <property type="component" value="Unassembled WGS sequence"/>
</dbReference>